<dbReference type="Proteomes" id="UP001165064">
    <property type="component" value="Unassembled WGS sequence"/>
</dbReference>
<name>A0ACB5U1G7_AMBMO</name>
<comment type="caution">
    <text evidence="1">The sequence shown here is derived from an EMBL/GenBank/DDBJ whole genome shotgun (WGS) entry which is preliminary data.</text>
</comment>
<reference evidence="1" key="1">
    <citation type="submission" date="2023-04" db="EMBL/GenBank/DDBJ databases">
        <title>Ambrosiozyma monospora NBRC 10751.</title>
        <authorList>
            <person name="Ichikawa N."/>
            <person name="Sato H."/>
            <person name="Tonouchi N."/>
        </authorList>
    </citation>
    <scope>NUCLEOTIDE SEQUENCE</scope>
    <source>
        <strain evidence="1">NBRC 10751</strain>
    </source>
</reference>
<sequence length="97" mass="11026">MLRVPTDPNGTFTFIVQTGIIISIIINSTSKFVSLFPSIQQQQPINPTSSRWLPRNQQEPLTMRFPHSPSSPLATWNHNTLHDSTTTQTRQHSNETQ</sequence>
<gene>
    <name evidence="1" type="ORF">Amon02_001076900</name>
</gene>
<accession>A0ACB5U1G7</accession>
<keyword evidence="2" id="KW-1185">Reference proteome</keyword>
<proteinExistence type="predicted"/>
<protein>
    <submittedName>
        <fullName evidence="1">Unnamed protein product</fullName>
    </submittedName>
</protein>
<evidence type="ECO:0000313" key="1">
    <source>
        <dbReference type="EMBL" id="GME99614.1"/>
    </source>
</evidence>
<organism evidence="1 2">
    <name type="scientific">Ambrosiozyma monospora</name>
    <name type="common">Yeast</name>
    <name type="synonym">Endomycopsis monosporus</name>
    <dbReference type="NCBI Taxonomy" id="43982"/>
    <lineage>
        <taxon>Eukaryota</taxon>
        <taxon>Fungi</taxon>
        <taxon>Dikarya</taxon>
        <taxon>Ascomycota</taxon>
        <taxon>Saccharomycotina</taxon>
        <taxon>Pichiomycetes</taxon>
        <taxon>Pichiales</taxon>
        <taxon>Pichiaceae</taxon>
        <taxon>Ambrosiozyma</taxon>
    </lineage>
</organism>
<dbReference type="EMBL" id="BSXS01011064">
    <property type="protein sequence ID" value="GME99614.1"/>
    <property type="molecule type" value="Genomic_DNA"/>
</dbReference>
<evidence type="ECO:0000313" key="2">
    <source>
        <dbReference type="Proteomes" id="UP001165064"/>
    </source>
</evidence>